<keyword evidence="2" id="KW-1185">Reference proteome</keyword>
<protein>
    <recommendedName>
        <fullName evidence="3">Nicotinamide N-methyltransferase</fullName>
    </recommendedName>
</protein>
<sequence length="275" mass="30150">MDALEQSSESDPEDILSSSLGTLYDYTPITHSSAGSVFTYKAPSDGPTITLLTPDTQASNWHLHASSIWVSALFLADHLAELQLPPPPNPICVLELGASAGLPGILLAKTHEHARVTVSDYPDEELLRALSENVARNGVGERCRAVPYAWGTNPALLLSKYPVSSLGYDVVIAADTLWNPELHPLFIESLTMSLRRTADARVHLVAGLHTGRYTVESFLKAVQIAGLDVVSATERAVEGDNSRSWSVSRAEGEDERERRKWVVWIVLRWNMSLLL</sequence>
<dbReference type="Proteomes" id="UP000030669">
    <property type="component" value="Unassembled WGS sequence"/>
</dbReference>
<evidence type="ECO:0000313" key="1">
    <source>
        <dbReference type="EMBL" id="EPQ56796.1"/>
    </source>
</evidence>
<evidence type="ECO:0008006" key="3">
    <source>
        <dbReference type="Google" id="ProtNLM"/>
    </source>
</evidence>
<dbReference type="PANTHER" id="PTHR14614">
    <property type="entry name" value="HEPATOCELLULAR CARCINOMA-ASSOCIATED ANTIGEN"/>
    <property type="match status" value="1"/>
</dbReference>
<dbReference type="eggNOG" id="KOG2920">
    <property type="taxonomic scope" value="Eukaryota"/>
</dbReference>
<dbReference type="InterPro" id="IPR029063">
    <property type="entry name" value="SAM-dependent_MTases_sf"/>
</dbReference>
<dbReference type="GeneID" id="19301687"/>
<dbReference type="GO" id="GO:0008757">
    <property type="term" value="F:S-adenosylmethionine-dependent methyltransferase activity"/>
    <property type="evidence" value="ECO:0007669"/>
    <property type="project" value="UniProtKB-ARBA"/>
</dbReference>
<proteinExistence type="predicted"/>
<dbReference type="Gene3D" id="3.40.50.150">
    <property type="entry name" value="Vaccinia Virus protein VP39"/>
    <property type="match status" value="1"/>
</dbReference>
<dbReference type="CDD" id="cd02440">
    <property type="entry name" value="AdoMet_MTases"/>
    <property type="match status" value="1"/>
</dbReference>
<dbReference type="EMBL" id="KB469300">
    <property type="protein sequence ID" value="EPQ56796.1"/>
    <property type="molecule type" value="Genomic_DNA"/>
</dbReference>
<dbReference type="Pfam" id="PF10294">
    <property type="entry name" value="Methyltransf_16"/>
    <property type="match status" value="1"/>
</dbReference>
<dbReference type="GO" id="GO:0005737">
    <property type="term" value="C:cytoplasm"/>
    <property type="evidence" value="ECO:0007669"/>
    <property type="project" value="TreeGrafter"/>
</dbReference>
<dbReference type="HOGENOM" id="CLU_032409_2_1_1"/>
<dbReference type="PANTHER" id="PTHR14614:SF130">
    <property type="entry name" value="PROTEIN-LYSINE N-METHYLTRANSFERASE EEF2KMT"/>
    <property type="match status" value="1"/>
</dbReference>
<dbReference type="InterPro" id="IPR019410">
    <property type="entry name" value="Methyltransf_16"/>
</dbReference>
<accession>S7QA54</accession>
<dbReference type="SUPFAM" id="SSF53335">
    <property type="entry name" value="S-adenosyl-L-methionine-dependent methyltransferases"/>
    <property type="match status" value="1"/>
</dbReference>
<reference evidence="1 2" key="1">
    <citation type="journal article" date="2012" name="Science">
        <title>The Paleozoic origin of enzymatic lignin decomposition reconstructed from 31 fungal genomes.</title>
        <authorList>
            <person name="Floudas D."/>
            <person name="Binder M."/>
            <person name="Riley R."/>
            <person name="Barry K."/>
            <person name="Blanchette R.A."/>
            <person name="Henrissat B."/>
            <person name="Martinez A.T."/>
            <person name="Otillar R."/>
            <person name="Spatafora J.W."/>
            <person name="Yadav J.S."/>
            <person name="Aerts A."/>
            <person name="Benoit I."/>
            <person name="Boyd A."/>
            <person name="Carlson A."/>
            <person name="Copeland A."/>
            <person name="Coutinho P.M."/>
            <person name="de Vries R.P."/>
            <person name="Ferreira P."/>
            <person name="Findley K."/>
            <person name="Foster B."/>
            <person name="Gaskell J."/>
            <person name="Glotzer D."/>
            <person name="Gorecki P."/>
            <person name="Heitman J."/>
            <person name="Hesse C."/>
            <person name="Hori C."/>
            <person name="Igarashi K."/>
            <person name="Jurgens J.A."/>
            <person name="Kallen N."/>
            <person name="Kersten P."/>
            <person name="Kohler A."/>
            <person name="Kuees U."/>
            <person name="Kumar T.K.A."/>
            <person name="Kuo A."/>
            <person name="LaButti K."/>
            <person name="Larrondo L.F."/>
            <person name="Lindquist E."/>
            <person name="Ling A."/>
            <person name="Lombard V."/>
            <person name="Lucas S."/>
            <person name="Lundell T."/>
            <person name="Martin R."/>
            <person name="McLaughlin D.J."/>
            <person name="Morgenstern I."/>
            <person name="Morin E."/>
            <person name="Murat C."/>
            <person name="Nagy L.G."/>
            <person name="Nolan M."/>
            <person name="Ohm R.A."/>
            <person name="Patyshakuliyeva A."/>
            <person name="Rokas A."/>
            <person name="Ruiz-Duenas F.J."/>
            <person name="Sabat G."/>
            <person name="Salamov A."/>
            <person name="Samejima M."/>
            <person name="Schmutz J."/>
            <person name="Slot J.C."/>
            <person name="St John F."/>
            <person name="Stenlid J."/>
            <person name="Sun H."/>
            <person name="Sun S."/>
            <person name="Syed K."/>
            <person name="Tsang A."/>
            <person name="Wiebenga A."/>
            <person name="Young D."/>
            <person name="Pisabarro A."/>
            <person name="Eastwood D.C."/>
            <person name="Martin F."/>
            <person name="Cullen D."/>
            <person name="Grigoriev I.V."/>
            <person name="Hibbett D.S."/>
        </authorList>
    </citation>
    <scope>NUCLEOTIDE SEQUENCE [LARGE SCALE GENOMIC DNA]</scope>
    <source>
        <strain evidence="1 2">ATCC 11539</strain>
    </source>
</reference>
<organism evidence="1 2">
    <name type="scientific">Gloeophyllum trabeum (strain ATCC 11539 / FP-39264 / Madison 617)</name>
    <name type="common">Brown rot fungus</name>
    <dbReference type="NCBI Taxonomy" id="670483"/>
    <lineage>
        <taxon>Eukaryota</taxon>
        <taxon>Fungi</taxon>
        <taxon>Dikarya</taxon>
        <taxon>Basidiomycota</taxon>
        <taxon>Agaricomycotina</taxon>
        <taxon>Agaricomycetes</taxon>
        <taxon>Gloeophyllales</taxon>
        <taxon>Gloeophyllaceae</taxon>
        <taxon>Gloeophyllum</taxon>
    </lineage>
</organism>
<evidence type="ECO:0000313" key="2">
    <source>
        <dbReference type="Proteomes" id="UP000030669"/>
    </source>
</evidence>
<name>S7QA54_GLOTA</name>
<gene>
    <name evidence="1" type="ORF">GLOTRDRAFT_128213</name>
</gene>
<dbReference type="OrthoDB" id="407325at2759"/>
<dbReference type="OMA" id="RARWCIV"/>
<dbReference type="RefSeq" id="XP_007865462.1">
    <property type="nucleotide sequence ID" value="XM_007867271.1"/>
</dbReference>
<dbReference type="KEGG" id="gtr:GLOTRDRAFT_128213"/>
<dbReference type="AlphaFoldDB" id="S7QA54"/>